<dbReference type="InterPro" id="IPR001223">
    <property type="entry name" value="Glyco_hydro18_cat"/>
</dbReference>
<feature type="domain" description="GH18" evidence="10">
    <location>
        <begin position="322"/>
        <end position="799"/>
    </location>
</feature>
<dbReference type="Pfam" id="PF06483">
    <property type="entry name" value="ChiC"/>
    <property type="match status" value="1"/>
</dbReference>
<keyword evidence="2 7" id="KW-0378">Hydrolase</keyword>
<evidence type="ECO:0000256" key="1">
    <source>
        <dbReference type="ARBA" id="ARBA00009121"/>
    </source>
</evidence>
<reference evidence="11 12" key="1">
    <citation type="journal article" date="2015" name="BMC Genomics">
        <title>Genome mining reveals unlocked bioactive potential of marine Gram-negative bacteria.</title>
        <authorList>
            <person name="Machado H."/>
            <person name="Sonnenschein E.C."/>
            <person name="Melchiorsen J."/>
            <person name="Gram L."/>
        </authorList>
    </citation>
    <scope>NUCLEOTIDE SEQUENCE [LARGE SCALE GENOMIC DNA]</scope>
    <source>
        <strain evidence="11 12">S2471</strain>
    </source>
</reference>
<dbReference type="SMART" id="SM00636">
    <property type="entry name" value="Glyco_18"/>
    <property type="match status" value="1"/>
</dbReference>
<dbReference type="SUPFAM" id="SSF51445">
    <property type="entry name" value="(Trans)glycosidases"/>
    <property type="match status" value="1"/>
</dbReference>
<organism evidence="11 12">
    <name type="scientific">Pseudoalteromonas rubra</name>
    <dbReference type="NCBI Taxonomy" id="43658"/>
    <lineage>
        <taxon>Bacteria</taxon>
        <taxon>Pseudomonadati</taxon>
        <taxon>Pseudomonadota</taxon>
        <taxon>Gammaproteobacteria</taxon>
        <taxon>Alteromonadales</taxon>
        <taxon>Pseudoalteromonadaceae</taxon>
        <taxon>Pseudoalteromonas</taxon>
    </lineage>
</organism>
<dbReference type="RefSeq" id="WP_046003320.1">
    <property type="nucleotide sequence ID" value="NZ_JXYA01000002.1"/>
</dbReference>
<dbReference type="InterPro" id="IPR003610">
    <property type="entry name" value="CBM5/12"/>
</dbReference>
<comment type="similarity">
    <text evidence="1">Belongs to the glycosyl hydrolase 18 family. Chitinase class II subfamily.</text>
</comment>
<dbReference type="SUPFAM" id="SSF54556">
    <property type="entry name" value="Chitinase insertion domain"/>
    <property type="match status" value="1"/>
</dbReference>
<gene>
    <name evidence="11" type="ORF">TW77_01055</name>
</gene>
<evidence type="ECO:0000256" key="6">
    <source>
        <dbReference type="ARBA" id="ARBA00023326"/>
    </source>
</evidence>
<evidence type="ECO:0000256" key="4">
    <source>
        <dbReference type="ARBA" id="ARBA00023277"/>
    </source>
</evidence>
<dbReference type="PANTHER" id="PTHR11177">
    <property type="entry name" value="CHITINASE"/>
    <property type="match status" value="1"/>
</dbReference>
<dbReference type="Gene3D" id="3.20.20.80">
    <property type="entry name" value="Glycosidases"/>
    <property type="match status" value="1"/>
</dbReference>
<dbReference type="GO" id="GO:0005576">
    <property type="term" value="C:extracellular region"/>
    <property type="evidence" value="ECO:0007669"/>
    <property type="project" value="InterPro"/>
</dbReference>
<evidence type="ECO:0000256" key="9">
    <source>
        <dbReference type="SAM" id="SignalP"/>
    </source>
</evidence>
<feature type="signal peptide" evidence="9">
    <location>
        <begin position="1"/>
        <end position="27"/>
    </location>
</feature>
<dbReference type="GO" id="GO:0006032">
    <property type="term" value="P:chitin catabolic process"/>
    <property type="evidence" value="ECO:0007669"/>
    <property type="project" value="UniProtKB-KW"/>
</dbReference>
<dbReference type="GO" id="GO:0000272">
    <property type="term" value="P:polysaccharide catabolic process"/>
    <property type="evidence" value="ECO:0007669"/>
    <property type="project" value="UniProtKB-KW"/>
</dbReference>
<evidence type="ECO:0000313" key="12">
    <source>
        <dbReference type="Proteomes" id="UP000033452"/>
    </source>
</evidence>
<dbReference type="InterPro" id="IPR017853">
    <property type="entry name" value="GH"/>
</dbReference>
<dbReference type="InterPro" id="IPR009470">
    <property type="entry name" value="Chi_C"/>
</dbReference>
<dbReference type="InterPro" id="IPR029070">
    <property type="entry name" value="Chitinase_insertion_sf"/>
</dbReference>
<evidence type="ECO:0000256" key="5">
    <source>
        <dbReference type="ARBA" id="ARBA00023295"/>
    </source>
</evidence>
<keyword evidence="4" id="KW-0119">Carbohydrate metabolism</keyword>
<dbReference type="PROSITE" id="PS01095">
    <property type="entry name" value="GH18_1"/>
    <property type="match status" value="1"/>
</dbReference>
<dbReference type="Pfam" id="PF00704">
    <property type="entry name" value="Glyco_hydro_18"/>
    <property type="match status" value="1"/>
</dbReference>
<dbReference type="InterPro" id="IPR011583">
    <property type="entry name" value="Chitinase_II/V-like_cat"/>
</dbReference>
<keyword evidence="9" id="KW-0732">Signal</keyword>
<proteinExistence type="inferred from homology"/>
<dbReference type="PATRIC" id="fig|43658.5.peg.216"/>
<dbReference type="InterPro" id="IPR036573">
    <property type="entry name" value="CBM_sf_5/12"/>
</dbReference>
<dbReference type="PROSITE" id="PS51910">
    <property type="entry name" value="GH18_2"/>
    <property type="match status" value="1"/>
</dbReference>
<dbReference type="GO" id="GO:0004553">
    <property type="term" value="F:hydrolase activity, hydrolyzing O-glycosyl compounds"/>
    <property type="evidence" value="ECO:0007669"/>
    <property type="project" value="InterPro"/>
</dbReference>
<evidence type="ECO:0000256" key="7">
    <source>
        <dbReference type="RuleBase" id="RU000489"/>
    </source>
</evidence>
<dbReference type="EMBL" id="JXYA01000002">
    <property type="protein sequence ID" value="KJZ13161.1"/>
    <property type="molecule type" value="Genomic_DNA"/>
</dbReference>
<keyword evidence="12" id="KW-1185">Reference proteome</keyword>
<dbReference type="InterPro" id="IPR001579">
    <property type="entry name" value="Glyco_hydro_18_chit_AS"/>
</dbReference>
<feature type="region of interest" description="Disordered" evidence="8">
    <location>
        <begin position="976"/>
        <end position="996"/>
    </location>
</feature>
<protein>
    <submittedName>
        <fullName evidence="11">Glycoside hydrolase</fullName>
    </submittedName>
</protein>
<dbReference type="Pfam" id="PF17957">
    <property type="entry name" value="Big_7"/>
    <property type="match status" value="1"/>
</dbReference>
<dbReference type="Gene3D" id="3.10.50.10">
    <property type="match status" value="1"/>
</dbReference>
<dbReference type="OrthoDB" id="9775889at2"/>
<dbReference type="InterPro" id="IPR032798">
    <property type="entry name" value="CBM_5_12_2"/>
</dbReference>
<dbReference type="AlphaFoldDB" id="A0A0F4QZP9"/>
<dbReference type="InterPro" id="IPR050314">
    <property type="entry name" value="Glycosyl_Hydrlase_18"/>
</dbReference>
<dbReference type="CDD" id="cd12215">
    <property type="entry name" value="ChiC_BD"/>
    <property type="match status" value="1"/>
</dbReference>
<keyword evidence="5 7" id="KW-0326">Glycosidase</keyword>
<dbReference type="Proteomes" id="UP000033452">
    <property type="component" value="Unassembled WGS sequence"/>
</dbReference>
<feature type="chain" id="PRO_5002476213" evidence="9">
    <location>
        <begin position="28"/>
        <end position="1053"/>
    </location>
</feature>
<comment type="caution">
    <text evidence="11">The sequence shown here is derived from an EMBL/GenBank/DDBJ whole genome shotgun (WGS) entry which is preliminary data.</text>
</comment>
<accession>A0A0F4QZP9</accession>
<name>A0A0F4QZP9_9GAMM</name>
<dbReference type="SUPFAM" id="SSF51055">
    <property type="entry name" value="Carbohydrate binding domain"/>
    <property type="match status" value="2"/>
</dbReference>
<dbReference type="CDD" id="cd12204">
    <property type="entry name" value="CBD_like"/>
    <property type="match status" value="1"/>
</dbReference>
<dbReference type="CDD" id="cd06548">
    <property type="entry name" value="GH18_chitinase"/>
    <property type="match status" value="1"/>
</dbReference>
<dbReference type="GO" id="GO:0030246">
    <property type="term" value="F:carbohydrate binding"/>
    <property type="evidence" value="ECO:0007669"/>
    <property type="project" value="InterPro"/>
</dbReference>
<sequence length="1053" mass="116669">MQIINMSKPAVKLSAIALALMAHHASAAVDCSGIPQWQAGQVYTSGQQVQQDNIAYRANWWNRSSPKLRSGQWQEWRELGECRGTELPNQSPVIDIAQPQGEVNVSEGEQIQFVFEASDSDGVIKQVLVYHNDTLVKVLDEAPYAINWKARVGEHLFHAVAIDDDGAKSVSTKRTVVVNALPPEDKNTAPVARLTAELPSELEVGSQVRLTLRSHDKENDRITQALTHNGKEVKRTDLTEAHYNWSAASAGRHEFTLQATDEHGLVSETITRTFIVKAPGDDKTSQLDCLPAGLYRTPGVTSAYCDVYDSEGREKMGADHPRRVIGYFTSWRHGKNNQPSYLVNDIPWDKITHINYAFAHVNSQNELSIGDPKAQGNAATNMTWPGEAGAEMDPSLPYTGHFNLLNRYKKQYPHVKTMISVGGWAETGGYFDETGKRVNSGGFYTMTTHADGSVNHDGINAFVASSVAFLRQYGFDGLDIDYEYPSSMKDSGHPEDFEISNQRRAGLNQSYQVLMKSLREALDKAGEQDGKHYMLTIASPSSGYLLRGMETFQTAQYLDFVNIMSYDLHGAWNDHVGHNAPLYDTGKDTELKTWNVYGTKEFGGIGYLNTDWAVNYFRGALPAGRINIGIPYYTRGFKDVRGGENGLWGRAPLPDQNACPKGTGIGEKNKCGNGAIGIDNLWHDIENGQEVAAGSNPLWHAKNLQHGINPSYLTDYGLTPDTDSDDVLRGDYVRHYDDIAVAPWLYNEQKKVFLSLEDTESMQTKLNYVVEKGLGGVMFWELAGDFDYHADKGEYFMGSTMTSLAYNTFNQDGTDYATTQGDAEFTVPEMAVDIRFNAKDFPVGDQNYPIRPTFAFTNHSELDLSGATISFNVPVSTSAIFKSNWNARKKLGMKVEVDASNARGNNIGGFDNEFHRFSITLKNEWGGQLESFKPGETVNAQVMYYMPITGPVNFVIEKNGKQYAFSSEYPLLPVAKKSDDTSGGKPPQGSGCQGVELSNINQYPQWPRTNWAGTPSHALGGDMLIHNGYVYKAKWWTNATPSNGGAWQQVCSL</sequence>
<evidence type="ECO:0000256" key="2">
    <source>
        <dbReference type="ARBA" id="ARBA00022801"/>
    </source>
</evidence>
<dbReference type="Gene3D" id="2.10.10.20">
    <property type="entry name" value="Carbohydrate-binding module superfamily 5/12"/>
    <property type="match status" value="2"/>
</dbReference>
<keyword evidence="3" id="KW-0146">Chitin degradation</keyword>
<dbReference type="InterPro" id="IPR013783">
    <property type="entry name" value="Ig-like_fold"/>
</dbReference>
<dbReference type="PANTHER" id="PTHR11177:SF308">
    <property type="entry name" value="CHITINASE A"/>
    <property type="match status" value="1"/>
</dbReference>
<dbReference type="Pfam" id="PF14600">
    <property type="entry name" value="CBM_5_12_2"/>
    <property type="match status" value="1"/>
</dbReference>
<dbReference type="SMART" id="SM00495">
    <property type="entry name" value="ChtBD3"/>
    <property type="match status" value="2"/>
</dbReference>
<dbReference type="GO" id="GO:0008061">
    <property type="term" value="F:chitin binding"/>
    <property type="evidence" value="ECO:0007669"/>
    <property type="project" value="InterPro"/>
</dbReference>
<keyword evidence="6" id="KW-0624">Polysaccharide degradation</keyword>
<evidence type="ECO:0000313" key="11">
    <source>
        <dbReference type="EMBL" id="KJZ13161.1"/>
    </source>
</evidence>
<evidence type="ECO:0000256" key="3">
    <source>
        <dbReference type="ARBA" id="ARBA00023024"/>
    </source>
</evidence>
<dbReference type="Gene3D" id="2.60.40.10">
    <property type="entry name" value="Immunoglobulins"/>
    <property type="match status" value="1"/>
</dbReference>
<evidence type="ECO:0000256" key="8">
    <source>
        <dbReference type="SAM" id="MobiDB-lite"/>
    </source>
</evidence>
<evidence type="ECO:0000259" key="10">
    <source>
        <dbReference type="PROSITE" id="PS51910"/>
    </source>
</evidence>